<keyword evidence="3" id="KW-1185">Reference proteome</keyword>
<name>A0A8J3L1F4_9ACTN</name>
<dbReference type="EMBL" id="BONI01000032">
    <property type="protein sequence ID" value="GIG07284.1"/>
    <property type="molecule type" value="Genomic_DNA"/>
</dbReference>
<dbReference type="AlphaFoldDB" id="A0A8J3L1F4"/>
<keyword evidence="1" id="KW-0812">Transmembrane</keyword>
<proteinExistence type="predicted"/>
<feature type="transmembrane region" description="Helical" evidence="1">
    <location>
        <begin position="108"/>
        <end position="124"/>
    </location>
</feature>
<dbReference type="RefSeq" id="WP_203693630.1">
    <property type="nucleotide sequence ID" value="NZ_BAAALC010000036.1"/>
</dbReference>
<sequence length="147" mass="15428">MPRPVNTGLGRVLVFVYGLFAVAATCRAGVQIIMKFGEAPVSYLLSALAAVLYIVATVGLVRGDAGGRRLAQACFTVELIGVLAVGTLSVLQPQDFPDATVWSGFGEGYGYLPLVLPVLGLIWLRRPSPAPVAVPERPAAPEQPAAR</sequence>
<evidence type="ECO:0000256" key="1">
    <source>
        <dbReference type="SAM" id="Phobius"/>
    </source>
</evidence>
<dbReference type="Proteomes" id="UP000630887">
    <property type="component" value="Unassembled WGS sequence"/>
</dbReference>
<organism evidence="2 3">
    <name type="scientific">Catellatospora coxensis</name>
    <dbReference type="NCBI Taxonomy" id="310354"/>
    <lineage>
        <taxon>Bacteria</taxon>
        <taxon>Bacillati</taxon>
        <taxon>Actinomycetota</taxon>
        <taxon>Actinomycetes</taxon>
        <taxon>Micromonosporales</taxon>
        <taxon>Micromonosporaceae</taxon>
        <taxon>Catellatospora</taxon>
    </lineage>
</organism>
<keyword evidence="1" id="KW-0472">Membrane</keyword>
<evidence type="ECO:0000313" key="2">
    <source>
        <dbReference type="EMBL" id="GIG07284.1"/>
    </source>
</evidence>
<protein>
    <submittedName>
        <fullName evidence="2">Membrane protein</fullName>
    </submittedName>
</protein>
<feature type="transmembrane region" description="Helical" evidence="1">
    <location>
        <begin position="40"/>
        <end position="61"/>
    </location>
</feature>
<accession>A0A8J3L1F4</accession>
<evidence type="ECO:0000313" key="3">
    <source>
        <dbReference type="Proteomes" id="UP000630887"/>
    </source>
</evidence>
<gene>
    <name evidence="2" type="ORF">Cco03nite_39840</name>
</gene>
<keyword evidence="1" id="KW-1133">Transmembrane helix</keyword>
<feature type="transmembrane region" description="Helical" evidence="1">
    <location>
        <begin position="73"/>
        <end position="92"/>
    </location>
</feature>
<comment type="caution">
    <text evidence="2">The sequence shown here is derived from an EMBL/GenBank/DDBJ whole genome shotgun (WGS) entry which is preliminary data.</text>
</comment>
<reference evidence="2 3" key="1">
    <citation type="submission" date="2021-01" db="EMBL/GenBank/DDBJ databases">
        <title>Whole genome shotgun sequence of Catellatospora coxensis NBRC 107359.</title>
        <authorList>
            <person name="Komaki H."/>
            <person name="Tamura T."/>
        </authorList>
    </citation>
    <scope>NUCLEOTIDE SEQUENCE [LARGE SCALE GENOMIC DNA]</scope>
    <source>
        <strain evidence="2 3">NBRC 107359</strain>
    </source>
</reference>
<feature type="transmembrane region" description="Helical" evidence="1">
    <location>
        <begin position="12"/>
        <end position="34"/>
    </location>
</feature>